<dbReference type="GeneTree" id="ENSGT00390000015666"/>
<feature type="region of interest" description="Disordered" evidence="4">
    <location>
        <begin position="1"/>
        <end position="46"/>
    </location>
</feature>
<feature type="compositionally biased region" description="Polar residues" evidence="4">
    <location>
        <begin position="141"/>
        <end position="150"/>
    </location>
</feature>
<sequence length="175" mass="19691">MPPVTSNIVLRVYESQPKVEKKKLRSPKRTRKSPRNNRKNEQDLKLDTKEICGNRLVYTRDSLMAFRDSPTSRVAPSLPIIPGVTAPREPKEMPESLKLKLQKKGIIIKENVLPPTSQNGSLTSQVDSVTSQKDRSKQQKKPLTSQNTSHTLKLCSSDVTKPLCDAFNSCMLHVI</sequence>
<feature type="compositionally biased region" description="Basic residues" evidence="4">
    <location>
        <begin position="20"/>
        <end position="37"/>
    </location>
</feature>
<name>F6YXJ6_CIOIN</name>
<proteinExistence type="inferred from homology"/>
<dbReference type="AlphaFoldDB" id="F6YXJ6"/>
<dbReference type="RefSeq" id="XP_002128651.1">
    <property type="nucleotide sequence ID" value="XM_002128615.4"/>
</dbReference>
<dbReference type="InterPro" id="IPR008606">
    <property type="entry name" value="EIF4EBP"/>
</dbReference>
<accession>A0A1W2WGE1</accession>
<reference evidence="6" key="1">
    <citation type="journal article" date="2002" name="Science">
        <title>The draft genome of Ciona intestinalis: insights into chordate and vertebrate origins.</title>
        <authorList>
            <person name="Dehal P."/>
            <person name="Satou Y."/>
            <person name="Campbell R.K."/>
            <person name="Chapman J."/>
            <person name="Degnan B."/>
            <person name="De Tomaso A."/>
            <person name="Davidson B."/>
            <person name="Di Gregorio A."/>
            <person name="Gelpke M."/>
            <person name="Goodstein D.M."/>
            <person name="Harafuji N."/>
            <person name="Hastings K.E."/>
            <person name="Ho I."/>
            <person name="Hotta K."/>
            <person name="Huang W."/>
            <person name="Kawashima T."/>
            <person name="Lemaire P."/>
            <person name="Martinez D."/>
            <person name="Meinertzhagen I.A."/>
            <person name="Necula S."/>
            <person name="Nonaka M."/>
            <person name="Putnam N."/>
            <person name="Rash S."/>
            <person name="Saiga H."/>
            <person name="Satake M."/>
            <person name="Terry A."/>
            <person name="Yamada L."/>
            <person name="Wang H.G."/>
            <person name="Awazu S."/>
            <person name="Azumi K."/>
            <person name="Boore J."/>
            <person name="Branno M."/>
            <person name="Chin-Bow S."/>
            <person name="DeSantis R."/>
            <person name="Doyle S."/>
            <person name="Francino P."/>
            <person name="Keys D.N."/>
            <person name="Haga S."/>
            <person name="Hayashi H."/>
            <person name="Hino K."/>
            <person name="Imai K.S."/>
            <person name="Inaba K."/>
            <person name="Kano S."/>
            <person name="Kobayashi K."/>
            <person name="Kobayashi M."/>
            <person name="Lee B.I."/>
            <person name="Makabe K.W."/>
            <person name="Manohar C."/>
            <person name="Matassi G."/>
            <person name="Medina M."/>
            <person name="Mochizuki Y."/>
            <person name="Mount S."/>
            <person name="Morishita T."/>
            <person name="Miura S."/>
            <person name="Nakayama A."/>
            <person name="Nishizaka S."/>
            <person name="Nomoto H."/>
            <person name="Ohta F."/>
            <person name="Oishi K."/>
            <person name="Rigoutsos I."/>
            <person name="Sano M."/>
            <person name="Sasaki A."/>
            <person name="Sasakura Y."/>
            <person name="Shoguchi E."/>
            <person name="Shin-i T."/>
            <person name="Spagnuolo A."/>
            <person name="Stainier D."/>
            <person name="Suzuki M.M."/>
            <person name="Tassy O."/>
            <person name="Takatori N."/>
            <person name="Tokuoka M."/>
            <person name="Yagi K."/>
            <person name="Yoshizaki F."/>
            <person name="Wada S."/>
            <person name="Zhang C."/>
            <person name="Hyatt P.D."/>
            <person name="Larimer F."/>
            <person name="Detter C."/>
            <person name="Doggett N."/>
            <person name="Glavina T."/>
            <person name="Hawkins T."/>
            <person name="Richardson P."/>
            <person name="Lucas S."/>
            <person name="Kohara Y."/>
            <person name="Levine M."/>
            <person name="Satoh N."/>
            <person name="Rokhsar D.S."/>
        </authorList>
    </citation>
    <scope>NUCLEOTIDE SEQUENCE [LARGE SCALE GENOMIC DNA]</scope>
</reference>
<reference evidence="5" key="2">
    <citation type="journal article" date="2008" name="Genome Biol.">
        <title>Improved genome assembly and evidence-based global gene model set for the chordate Ciona intestinalis: new insight into intron and operon populations.</title>
        <authorList>
            <person name="Satou Y."/>
            <person name="Mineta K."/>
            <person name="Ogasawara M."/>
            <person name="Sasakura Y."/>
            <person name="Shoguchi E."/>
            <person name="Ueno K."/>
            <person name="Yamada L."/>
            <person name="Matsumoto J."/>
            <person name="Wasserscheid J."/>
            <person name="Dewar K."/>
            <person name="Wiley G.B."/>
            <person name="Macmil S.L."/>
            <person name="Roe B.A."/>
            <person name="Zeller R.W."/>
            <person name="Hastings K.E."/>
            <person name="Lemaire P."/>
            <person name="Lindquist E."/>
            <person name="Endo T."/>
            <person name="Hotta K."/>
            <person name="Inaba K."/>
        </authorList>
    </citation>
    <scope>NUCLEOTIDE SEQUENCE [LARGE SCALE GENOMIC DNA]</scope>
    <source>
        <strain evidence="5">wild type</strain>
    </source>
</reference>
<dbReference type="Ensembl" id="ENSCINT00000012563.3">
    <property type="protein sequence ID" value="ENSCINP00000012563.3"/>
    <property type="gene ID" value="ENSCING00000006091.3"/>
</dbReference>
<dbReference type="Pfam" id="PF05456">
    <property type="entry name" value="eIF_4EBP"/>
    <property type="match status" value="1"/>
</dbReference>
<dbReference type="GO" id="GO:0045947">
    <property type="term" value="P:negative regulation of translational initiation"/>
    <property type="evidence" value="ECO:0000318"/>
    <property type="project" value="GO_Central"/>
</dbReference>
<dbReference type="HOGENOM" id="CLU_1531987_0_0_1"/>
<evidence type="ECO:0000313" key="5">
    <source>
        <dbReference type="Ensembl" id="ENSCINP00000012563.3"/>
    </source>
</evidence>
<comment type="similarity">
    <text evidence="1">Belongs to the eIF4E-binding protein family.</text>
</comment>
<evidence type="ECO:0000256" key="1">
    <source>
        <dbReference type="ARBA" id="ARBA00005480"/>
    </source>
</evidence>
<evidence type="ECO:0000256" key="4">
    <source>
        <dbReference type="SAM" id="MobiDB-lite"/>
    </source>
</evidence>
<dbReference type="GO" id="GO:0008190">
    <property type="term" value="F:eukaryotic initiation factor 4E binding"/>
    <property type="evidence" value="ECO:0000318"/>
    <property type="project" value="GO_Central"/>
</dbReference>
<dbReference type="OMA" id="CDAFNSC"/>
<protein>
    <submittedName>
        <fullName evidence="5">Uncharacterized LOC100176574</fullName>
    </submittedName>
</protein>
<dbReference type="KEGG" id="cin:100176574"/>
<accession>F6YXJ6</accession>
<dbReference type="GeneID" id="100176574"/>
<reference evidence="5" key="3">
    <citation type="submission" date="2025-08" db="UniProtKB">
        <authorList>
            <consortium name="Ensembl"/>
        </authorList>
    </citation>
    <scope>IDENTIFICATION</scope>
</reference>
<evidence type="ECO:0000256" key="2">
    <source>
        <dbReference type="ARBA" id="ARBA00022845"/>
    </source>
</evidence>
<keyword evidence="3" id="KW-0652">Protein synthesis inhibitor</keyword>
<dbReference type="GO" id="GO:0030371">
    <property type="term" value="F:translation repressor activity"/>
    <property type="evidence" value="ECO:0000318"/>
    <property type="project" value="GO_Central"/>
</dbReference>
<dbReference type="PANTHER" id="PTHR12669">
    <property type="entry name" value="EUKARYOTIC TRANSLATION INITIATION FACTOR 4E-BINDING PROTEIN"/>
    <property type="match status" value="1"/>
</dbReference>
<evidence type="ECO:0000313" key="6">
    <source>
        <dbReference type="Proteomes" id="UP000008144"/>
    </source>
</evidence>
<keyword evidence="6" id="KW-1185">Reference proteome</keyword>
<organism evidence="5 6">
    <name type="scientific">Ciona intestinalis</name>
    <name type="common">Transparent sea squirt</name>
    <name type="synonym">Ascidia intestinalis</name>
    <dbReference type="NCBI Taxonomy" id="7719"/>
    <lineage>
        <taxon>Eukaryota</taxon>
        <taxon>Metazoa</taxon>
        <taxon>Chordata</taxon>
        <taxon>Tunicata</taxon>
        <taxon>Ascidiacea</taxon>
        <taxon>Phlebobranchia</taxon>
        <taxon>Cionidae</taxon>
        <taxon>Ciona</taxon>
    </lineage>
</organism>
<dbReference type="Proteomes" id="UP000008144">
    <property type="component" value="Chromosome 1"/>
</dbReference>
<dbReference type="PANTHER" id="PTHR12669:SF12">
    <property type="entry name" value="EUKARYOTIC TRANSLATION INITIATION FACTOR 4E-BINDING PROTEIN"/>
    <property type="match status" value="1"/>
</dbReference>
<dbReference type="InParanoid" id="F6YXJ6"/>
<keyword evidence="2" id="KW-0810">Translation regulation</keyword>
<gene>
    <name evidence="5" type="primary">LOC100176574</name>
</gene>
<dbReference type="EMBL" id="EAAA01000397">
    <property type="status" value="NOT_ANNOTATED_CDS"/>
    <property type="molecule type" value="Genomic_DNA"/>
</dbReference>
<evidence type="ECO:0000256" key="3">
    <source>
        <dbReference type="ARBA" id="ARBA00023193"/>
    </source>
</evidence>
<reference evidence="5" key="4">
    <citation type="submission" date="2025-09" db="UniProtKB">
        <authorList>
            <consortium name="Ensembl"/>
        </authorList>
    </citation>
    <scope>IDENTIFICATION</scope>
</reference>
<feature type="compositionally biased region" description="Polar residues" evidence="4">
    <location>
        <begin position="114"/>
        <end position="131"/>
    </location>
</feature>
<feature type="region of interest" description="Disordered" evidence="4">
    <location>
        <begin position="111"/>
        <end position="150"/>
    </location>
</feature>